<keyword evidence="9" id="KW-1185">Reference proteome</keyword>
<evidence type="ECO:0000256" key="1">
    <source>
        <dbReference type="ARBA" id="ARBA00004651"/>
    </source>
</evidence>
<dbReference type="SUPFAM" id="SSF52540">
    <property type="entry name" value="P-loop containing nucleoside triphosphate hydrolases"/>
    <property type="match status" value="1"/>
</dbReference>
<dbReference type="InterPro" id="IPR003688">
    <property type="entry name" value="TraG/VirD4"/>
</dbReference>
<dbReference type="Proteomes" id="UP000526307">
    <property type="component" value="Unassembled WGS sequence"/>
</dbReference>
<dbReference type="PANTHER" id="PTHR37937">
    <property type="entry name" value="CONJUGATIVE TRANSFER: DNA TRANSPORT"/>
    <property type="match status" value="1"/>
</dbReference>
<dbReference type="CDD" id="cd01127">
    <property type="entry name" value="TrwB_TraG_TraD_VirD4"/>
    <property type="match status" value="2"/>
</dbReference>
<dbReference type="RefSeq" id="WP_178978264.1">
    <property type="nucleotide sequence ID" value="NZ_JABXYR010000001.1"/>
</dbReference>
<proteinExistence type="inferred from homology"/>
<dbReference type="InterPro" id="IPR027417">
    <property type="entry name" value="P-loop_NTPase"/>
</dbReference>
<feature type="transmembrane region" description="Helical" evidence="7">
    <location>
        <begin position="35"/>
        <end position="59"/>
    </location>
</feature>
<dbReference type="AlphaFoldDB" id="A0A7Y8VR23"/>
<evidence type="ECO:0000256" key="6">
    <source>
        <dbReference type="ARBA" id="ARBA00023136"/>
    </source>
</evidence>
<protein>
    <submittedName>
        <fullName evidence="8">Type IV secretory system conjugative DNA transfer family protein</fullName>
    </submittedName>
</protein>
<dbReference type="Pfam" id="PF02534">
    <property type="entry name" value="T4SS-DNA_transf"/>
    <property type="match status" value="2"/>
</dbReference>
<comment type="similarity">
    <text evidence="2">Belongs to the VirD4/TraG family.</text>
</comment>
<evidence type="ECO:0000256" key="4">
    <source>
        <dbReference type="ARBA" id="ARBA00022692"/>
    </source>
</evidence>
<evidence type="ECO:0000256" key="5">
    <source>
        <dbReference type="ARBA" id="ARBA00022989"/>
    </source>
</evidence>
<name>A0A7Y8VR23_9FIRM</name>
<evidence type="ECO:0000256" key="3">
    <source>
        <dbReference type="ARBA" id="ARBA00022475"/>
    </source>
</evidence>
<evidence type="ECO:0000256" key="2">
    <source>
        <dbReference type="ARBA" id="ARBA00008806"/>
    </source>
</evidence>
<reference evidence="8 9" key="1">
    <citation type="submission" date="2020-06" db="EMBL/GenBank/DDBJ databases">
        <title>Mogibacterium timidum strain W9173 genomic sequence.</title>
        <authorList>
            <person name="Wade W.G."/>
            <person name="Johnston C.D."/>
            <person name="Chen T."/>
            <person name="Dewhirst F.E."/>
        </authorList>
    </citation>
    <scope>NUCLEOTIDE SEQUENCE [LARGE SCALE GENOMIC DNA]</scope>
    <source>
        <strain evidence="8 9">W9173</strain>
    </source>
</reference>
<dbReference type="InterPro" id="IPR051539">
    <property type="entry name" value="T4SS-coupling_protein"/>
</dbReference>
<evidence type="ECO:0000256" key="7">
    <source>
        <dbReference type="SAM" id="Phobius"/>
    </source>
</evidence>
<comment type="subcellular location">
    <subcellularLocation>
        <location evidence="1">Cell membrane</location>
        <topology evidence="1">Multi-pass membrane protein</topology>
    </subcellularLocation>
</comment>
<dbReference type="EMBL" id="JABXYR010000001">
    <property type="protein sequence ID" value="NWO23034.1"/>
    <property type="molecule type" value="Genomic_DNA"/>
</dbReference>
<evidence type="ECO:0000313" key="8">
    <source>
        <dbReference type="EMBL" id="NWO23034.1"/>
    </source>
</evidence>
<organism evidence="8 9">
    <name type="scientific">Mogibacterium timidum</name>
    <dbReference type="NCBI Taxonomy" id="35519"/>
    <lineage>
        <taxon>Bacteria</taxon>
        <taxon>Bacillati</taxon>
        <taxon>Bacillota</taxon>
        <taxon>Clostridia</taxon>
        <taxon>Peptostreptococcales</taxon>
        <taxon>Anaerovoracaceae</taxon>
        <taxon>Mogibacterium</taxon>
    </lineage>
</organism>
<evidence type="ECO:0000313" key="9">
    <source>
        <dbReference type="Proteomes" id="UP000526307"/>
    </source>
</evidence>
<gene>
    <name evidence="8" type="ORF">HW270_02925</name>
</gene>
<keyword evidence="4 7" id="KW-0812">Transmembrane</keyword>
<dbReference type="GO" id="GO:0005886">
    <property type="term" value="C:plasma membrane"/>
    <property type="evidence" value="ECO:0007669"/>
    <property type="project" value="UniProtKB-SubCell"/>
</dbReference>
<dbReference type="PANTHER" id="PTHR37937:SF1">
    <property type="entry name" value="CONJUGATIVE TRANSFER: DNA TRANSPORT"/>
    <property type="match status" value="1"/>
</dbReference>
<sequence>MDRLKRYISFKYRGALKSDNINDTMKLNRFLANPLNVLLFIIVMDILAIFVFSFVINALSHFGDMIKDPVNMKSYINWTLIFPSITGRSYLTKMCYAFFLFLLIVIDIKQAYTLRVSYSGEDINKGTAGTSRWTTINEAIDEYKEIEMNPSTYTLEDAKEGIDYEVNRNGDYIPINKELPAEGGSYIDKIVLDQENVKKKVKTPNWYLGAGGVPVIRWRDKLYIDSQLTNNLFLGTTRSGKGEMFVFPLIDLLSRAYAMANRPSMIIFDPKLELYKGSKHTLEARGYITRLLNLDNPKKSAGYNPLSIIAEFYADGNKDDAQQLAKSFAFSIFNSDRNQEAIWRNTSTDLFTALIIAVVSDCIRDDDKLNSERRKRLKVGKEIFEDIDDKEEARKVFYNALKNLPEGEDMLSGDEIDFAIPPEYEFEPIYPNRKNINCFSVINFFRELCDVNSESIGQDPEAGAKKAETALDDYFNNRPPLDFAAGLYASIKSAGDRTKGSIYVNMQSALTIFSMDSIARMTAESNINFKEIGFGEKPVAIFLGLPTEDKSNHFLALNFVTQVFQYLFKVAKAGNGKLDRNVRFILDEFGNMPVLDNFGGMVTNCLGVGFSFDIFIQSYNQLHTNYEMEMDTIKDNFANQFYIMALGNETANEFSEQLGNKTVIELQRTGTRFGRNKTFMESSKERPLLFPKELKEFRQGEYAMIRGAKRTDLAGAGIKHYPILGEYMDNISFIKKLQIRSMVKKRRKAGGAMRNRDTGEPLSYRQELNYELSEAARRSGTAFLFRYQYATDDFPNPNEIYLDQICTESRERVNYTEYVYDPNIALGKKENAHSGAKKKVLSELSDYYSLETVLYACFGDNYEDELGLNANTNVEQAMTIISAACDREGIKEKMAAQMKSILMRG</sequence>
<comment type="caution">
    <text evidence="8">The sequence shown here is derived from an EMBL/GenBank/DDBJ whole genome shotgun (WGS) entry which is preliminary data.</text>
</comment>
<keyword evidence="6 7" id="KW-0472">Membrane</keyword>
<keyword evidence="3" id="KW-1003">Cell membrane</keyword>
<dbReference type="Gene3D" id="3.40.50.300">
    <property type="entry name" value="P-loop containing nucleotide triphosphate hydrolases"/>
    <property type="match status" value="1"/>
</dbReference>
<keyword evidence="5 7" id="KW-1133">Transmembrane helix</keyword>
<accession>A0A7Y8VR23</accession>